<name>A0ABW0ESB1_9PSEU</name>
<dbReference type="PANTHER" id="PTHR11487">
    <property type="entry name" value="THIOESTERASE"/>
    <property type="match status" value="1"/>
</dbReference>
<organism evidence="4 5">
    <name type="scientific">Actinokineospora guangxiensis</name>
    <dbReference type="NCBI Taxonomy" id="1490288"/>
    <lineage>
        <taxon>Bacteria</taxon>
        <taxon>Bacillati</taxon>
        <taxon>Actinomycetota</taxon>
        <taxon>Actinomycetes</taxon>
        <taxon>Pseudonocardiales</taxon>
        <taxon>Pseudonocardiaceae</taxon>
        <taxon>Actinokineospora</taxon>
    </lineage>
</organism>
<keyword evidence="2" id="KW-0378">Hydrolase</keyword>
<evidence type="ECO:0000256" key="2">
    <source>
        <dbReference type="ARBA" id="ARBA00022801"/>
    </source>
</evidence>
<dbReference type="SMART" id="SM00824">
    <property type="entry name" value="PKS_TE"/>
    <property type="match status" value="1"/>
</dbReference>
<feature type="domain" description="Thioesterase TesA-like" evidence="3">
    <location>
        <begin position="6"/>
        <end position="223"/>
    </location>
</feature>
<comment type="caution">
    <text evidence="4">The sequence shown here is derived from an EMBL/GenBank/DDBJ whole genome shotgun (WGS) entry which is preliminary data.</text>
</comment>
<evidence type="ECO:0000313" key="5">
    <source>
        <dbReference type="Proteomes" id="UP001596157"/>
    </source>
</evidence>
<evidence type="ECO:0000313" key="4">
    <source>
        <dbReference type="EMBL" id="MFC5290064.1"/>
    </source>
</evidence>
<protein>
    <submittedName>
        <fullName evidence="4">Thioesterase II family protein</fullName>
    </submittedName>
</protein>
<accession>A0ABW0ESB1</accession>
<dbReference type="Proteomes" id="UP001596157">
    <property type="component" value="Unassembled WGS sequence"/>
</dbReference>
<dbReference type="InterPro" id="IPR020802">
    <property type="entry name" value="TesA-like"/>
</dbReference>
<dbReference type="Gene3D" id="3.40.50.1820">
    <property type="entry name" value="alpha/beta hydrolase"/>
    <property type="match status" value="1"/>
</dbReference>
<proteinExistence type="inferred from homology"/>
<evidence type="ECO:0000259" key="3">
    <source>
        <dbReference type="SMART" id="SM00824"/>
    </source>
</evidence>
<dbReference type="SUPFAM" id="SSF53474">
    <property type="entry name" value="alpha/beta-Hydrolases"/>
    <property type="match status" value="1"/>
</dbReference>
<evidence type="ECO:0000256" key="1">
    <source>
        <dbReference type="ARBA" id="ARBA00007169"/>
    </source>
</evidence>
<dbReference type="EMBL" id="JBHSKF010000014">
    <property type="protein sequence ID" value="MFC5290064.1"/>
    <property type="molecule type" value="Genomic_DNA"/>
</dbReference>
<dbReference type="Pfam" id="PF00975">
    <property type="entry name" value="Thioesterase"/>
    <property type="match status" value="1"/>
</dbReference>
<dbReference type="PANTHER" id="PTHR11487:SF0">
    <property type="entry name" value="S-ACYL FATTY ACID SYNTHASE THIOESTERASE, MEDIUM CHAIN"/>
    <property type="match status" value="1"/>
</dbReference>
<dbReference type="InterPro" id="IPR001031">
    <property type="entry name" value="Thioesterase"/>
</dbReference>
<sequence length="241" mass="25593">MPTFLFAFAGGGASSWRGYVRADPPDLALCPVALPGRERRAAEPQPRRLDDLARSLGETILPLLGGPFVFFGHSFGAILATAVARHLHGRHGLSPALLVAACARPVHRRVKYGDPISGLSDEEFLDALGRRTGVAPLAEFRDRPEAMSAFLPPLRTDLALMEASATPPASPVADAVLSVGGTDDPDISPEDVRSWGAYSRGPHRHHMVPGGHFTIFDRVDPVLGLVSQACGEVLGNDGKEA</sequence>
<comment type="similarity">
    <text evidence="1">Belongs to the thioesterase family.</text>
</comment>
<gene>
    <name evidence="4" type="ORF">ACFPM7_23670</name>
</gene>
<dbReference type="InterPro" id="IPR029058">
    <property type="entry name" value="AB_hydrolase_fold"/>
</dbReference>
<keyword evidence="5" id="KW-1185">Reference proteome</keyword>
<reference evidence="5" key="1">
    <citation type="journal article" date="2019" name="Int. J. Syst. Evol. Microbiol.">
        <title>The Global Catalogue of Microorganisms (GCM) 10K type strain sequencing project: providing services to taxonomists for standard genome sequencing and annotation.</title>
        <authorList>
            <consortium name="The Broad Institute Genomics Platform"/>
            <consortium name="The Broad Institute Genome Sequencing Center for Infectious Disease"/>
            <person name="Wu L."/>
            <person name="Ma J."/>
        </authorList>
    </citation>
    <scope>NUCLEOTIDE SEQUENCE [LARGE SCALE GENOMIC DNA]</scope>
    <source>
        <strain evidence="5">CCUG 59778</strain>
    </source>
</reference>
<dbReference type="InterPro" id="IPR012223">
    <property type="entry name" value="TEII"/>
</dbReference>
<dbReference type="RefSeq" id="WP_378249937.1">
    <property type="nucleotide sequence ID" value="NZ_JBHSKF010000014.1"/>
</dbReference>